<organism evidence="1 2">
    <name type="scientific">Gracilibacillus pellucidus</name>
    <dbReference type="NCBI Taxonomy" id="3095368"/>
    <lineage>
        <taxon>Bacteria</taxon>
        <taxon>Bacillati</taxon>
        <taxon>Bacillota</taxon>
        <taxon>Bacilli</taxon>
        <taxon>Bacillales</taxon>
        <taxon>Bacillaceae</taxon>
        <taxon>Gracilibacillus</taxon>
    </lineage>
</organism>
<comment type="caution">
    <text evidence="1">The sequence shown here is derived from an EMBL/GenBank/DDBJ whole genome shotgun (WGS) entry which is preliminary data.</text>
</comment>
<sequence>MNWLKRTGNYKIHHNTKKRPFEVHALEKQHLQKINGNYIFENVSSINITRKIHKDNVIRYEGNRYSVPLGTFQSGAENIAYISVTEEDLSIYLHLNSNPIAKHKLSKEKGTVITAPDHRLRTQTKKDKLAQDILNLLDNPEDSNWLIETLIERYPRHINDQFKVVLNTANKYPGYVNDAVKEMKKLGLTSANDLRDIAISLEMQSNKQLPPKEVINEKYKDIKAPERNQDIYLKVLQGGSLK</sequence>
<proteinExistence type="predicted"/>
<evidence type="ECO:0000313" key="2">
    <source>
        <dbReference type="Proteomes" id="UP001277972"/>
    </source>
</evidence>
<dbReference type="EMBL" id="JAWZSR010000010">
    <property type="protein sequence ID" value="MDX8047252.1"/>
    <property type="molecule type" value="Genomic_DNA"/>
</dbReference>
<name>A0ACC6M8S8_9BACI</name>
<keyword evidence="2" id="KW-1185">Reference proteome</keyword>
<dbReference type="Proteomes" id="UP001277972">
    <property type="component" value="Unassembled WGS sequence"/>
</dbReference>
<protein>
    <submittedName>
        <fullName evidence="1">Uncharacterized protein</fullName>
    </submittedName>
</protein>
<gene>
    <name evidence="1" type="ORF">SH601_14880</name>
</gene>
<reference evidence="1" key="1">
    <citation type="submission" date="2023-11" db="EMBL/GenBank/DDBJ databases">
        <title>Gracilibacillus pellucida a moderately halophilic bacterium isolated from saline soil in Xinjiang province.</title>
        <authorList>
            <person name="Zhang Z."/>
            <person name="Tan F."/>
            <person name="Wang Y."/>
            <person name="Xia M."/>
        </authorList>
    </citation>
    <scope>NUCLEOTIDE SEQUENCE</scope>
    <source>
        <strain evidence="1">S3-1-1</strain>
    </source>
</reference>
<accession>A0ACC6M8S8</accession>
<evidence type="ECO:0000313" key="1">
    <source>
        <dbReference type="EMBL" id="MDX8047252.1"/>
    </source>
</evidence>